<proteinExistence type="predicted"/>
<accession>A0ABY0IF03</accession>
<dbReference type="Gene3D" id="3.10.580.10">
    <property type="entry name" value="CBS-domain"/>
    <property type="match status" value="1"/>
</dbReference>
<dbReference type="CDD" id="cd04586">
    <property type="entry name" value="CBS_pair_BON_assoc"/>
    <property type="match status" value="1"/>
</dbReference>
<dbReference type="PANTHER" id="PTHR43080">
    <property type="entry name" value="CBS DOMAIN-CONTAINING PROTEIN CBSX3, MITOCHONDRIAL"/>
    <property type="match status" value="1"/>
</dbReference>
<dbReference type="InterPro" id="IPR051257">
    <property type="entry name" value="Diverse_CBS-Domain"/>
</dbReference>
<dbReference type="Pfam" id="PF00571">
    <property type="entry name" value="CBS"/>
    <property type="match status" value="2"/>
</dbReference>
<feature type="domain" description="CBS" evidence="3">
    <location>
        <begin position="96"/>
        <end position="149"/>
    </location>
</feature>
<dbReference type="EMBL" id="QDKL01000002">
    <property type="protein sequence ID" value="RZF21521.1"/>
    <property type="molecule type" value="Genomic_DNA"/>
</dbReference>
<dbReference type="InterPro" id="IPR000644">
    <property type="entry name" value="CBS_dom"/>
</dbReference>
<gene>
    <name evidence="4" type="ORF">DAY19_07480</name>
</gene>
<dbReference type="Proteomes" id="UP000443582">
    <property type="component" value="Unassembled WGS sequence"/>
</dbReference>
<dbReference type="SUPFAM" id="SSF54631">
    <property type="entry name" value="CBS-domain pair"/>
    <property type="match status" value="1"/>
</dbReference>
<evidence type="ECO:0000256" key="2">
    <source>
        <dbReference type="PROSITE-ProRule" id="PRU00703"/>
    </source>
</evidence>
<dbReference type="SMART" id="SM00116">
    <property type="entry name" value="CBS"/>
    <property type="match status" value="2"/>
</dbReference>
<name>A0ABY0IF03_9BACT</name>
<dbReference type="RefSeq" id="WP_115360986.1">
    <property type="nucleotide sequence ID" value="NZ_QDKL01000002.1"/>
</dbReference>
<dbReference type="PROSITE" id="PS51371">
    <property type="entry name" value="CBS"/>
    <property type="match status" value="2"/>
</dbReference>
<comment type="caution">
    <text evidence="4">The sequence shown here is derived from an EMBL/GenBank/DDBJ whole genome shotgun (WGS) entry which is preliminary data.</text>
</comment>
<dbReference type="PANTHER" id="PTHR43080:SF2">
    <property type="entry name" value="CBS DOMAIN-CONTAINING PROTEIN"/>
    <property type="match status" value="1"/>
</dbReference>
<sequence>MKVLDFMTKDVTTCTESQTVGDAAKKMIELGISVMPVVNDEGILTGIVTQSDFISKEVEIPHALVSIKRLFGQDFNLTDVEDVYKKSKNKTLADVMSHNVVTVTSENTLNGVVELMMSKHLKRIPVVDDGKLVGMITRKDILKAFEKLS</sequence>
<evidence type="ECO:0000259" key="3">
    <source>
        <dbReference type="PROSITE" id="PS51371"/>
    </source>
</evidence>
<evidence type="ECO:0000313" key="5">
    <source>
        <dbReference type="Proteomes" id="UP000443582"/>
    </source>
</evidence>
<evidence type="ECO:0000313" key="4">
    <source>
        <dbReference type="EMBL" id="RZF21521.1"/>
    </source>
</evidence>
<organism evidence="4 5">
    <name type="scientific">Halobacteriovorax vibrionivorans</name>
    <dbReference type="NCBI Taxonomy" id="2152716"/>
    <lineage>
        <taxon>Bacteria</taxon>
        <taxon>Pseudomonadati</taxon>
        <taxon>Bdellovibrionota</taxon>
        <taxon>Bacteriovoracia</taxon>
        <taxon>Bacteriovoracales</taxon>
        <taxon>Halobacteriovoraceae</taxon>
        <taxon>Halobacteriovorax</taxon>
    </lineage>
</organism>
<protein>
    <submittedName>
        <fullName evidence="4">CBS domain-containing protein</fullName>
    </submittedName>
</protein>
<keyword evidence="5" id="KW-1185">Reference proteome</keyword>
<keyword evidence="1 2" id="KW-0129">CBS domain</keyword>
<evidence type="ECO:0000256" key="1">
    <source>
        <dbReference type="ARBA" id="ARBA00023122"/>
    </source>
</evidence>
<feature type="domain" description="CBS" evidence="3">
    <location>
        <begin position="7"/>
        <end position="64"/>
    </location>
</feature>
<dbReference type="InterPro" id="IPR046342">
    <property type="entry name" value="CBS_dom_sf"/>
</dbReference>
<reference evidence="5" key="1">
    <citation type="journal article" date="2019" name="Int. J. Syst. Evol. Microbiol.">
        <title>Halobacteriovorax valvorus sp. nov., a novel prokaryotic predator isolated from coastal seawater of China.</title>
        <authorList>
            <person name="Chen M.-X."/>
        </authorList>
    </citation>
    <scope>NUCLEOTIDE SEQUENCE [LARGE SCALE GENOMIC DNA]</scope>
    <source>
        <strain evidence="5">BL9</strain>
    </source>
</reference>